<evidence type="ECO:0000313" key="2">
    <source>
        <dbReference type="Proteomes" id="UP000214689"/>
    </source>
</evidence>
<keyword evidence="2" id="KW-1185">Reference proteome</keyword>
<accession>A0A223ASP6</accession>
<dbReference type="EMBL" id="CP016199">
    <property type="protein sequence ID" value="ASS37935.1"/>
    <property type="molecule type" value="Genomic_DNA"/>
</dbReference>
<protein>
    <submittedName>
        <fullName evidence="1">Gliding motility protein</fullName>
    </submittedName>
</protein>
<organism evidence="1 2">
    <name type="scientific">Mogibacterium pumilum</name>
    <dbReference type="NCBI Taxonomy" id="86332"/>
    <lineage>
        <taxon>Bacteria</taxon>
        <taxon>Bacillati</taxon>
        <taxon>Bacillota</taxon>
        <taxon>Clostridia</taxon>
        <taxon>Peptostreptococcales</taxon>
        <taxon>Anaerovoracaceae</taxon>
        <taxon>Mogibacterium</taxon>
    </lineage>
</organism>
<dbReference type="AlphaFoldDB" id="A0A223ASP6"/>
<gene>
    <name evidence="1" type="ORF">AXF17_05480</name>
</gene>
<dbReference type="OrthoDB" id="6556030at2"/>
<proteinExistence type="predicted"/>
<dbReference type="Proteomes" id="UP000214689">
    <property type="component" value="Chromosome"/>
</dbReference>
<sequence length="497" mass="57912">MITKAGEIYCVYNKFLKKYTACQVTKIDDSGKNPQAVILSLDWFGDKLPKLDEFAAVRPLYIDYMYWNRSLYLKKVDISVPPNYVYIGNLTPLNNDDTDIYGSWSNGHEVHNQFIWEKIPKDQRDTFKKANLSDEFVEFEGKRRRIRTHNENDKWHDFDDALHLRVFPCLSSLTVTKWHKNLFEYLNANPFIREFIIENHGKSKLDFSKTSIHRLSVDMTGLDELVLNKDLNMLSLTGQVKECCKIKAHDGGKYLILNCEGTVPKLDGLEELNALHVTAVTKLDVDAIATVYPKLKELRLWGKPGKIINFGKLSKFSELEVLTTMDVFGFTAREVPRPDDLKKLYRLWMDSLPEDAAKEVKKLYKKRKDVGLDLWITKPRKEEWLAQNLDNPFRSWDGDENIPQGMAKKAATIYRKTRSAMVKLIADPDNDLIKEIETLVREYTVGFNKMDKRKNFIYTTERDEIFQALEKILNLIPDELSVNRDELINVFDEIKEF</sequence>
<reference evidence="2" key="1">
    <citation type="submission" date="2016-05" db="EMBL/GenBank/DDBJ databases">
        <authorList>
            <person name="Holder M.E."/>
            <person name="Ajami N.J."/>
            <person name="Petrosino J.F."/>
        </authorList>
    </citation>
    <scope>NUCLEOTIDE SEQUENCE [LARGE SCALE GENOMIC DNA]</scope>
    <source>
        <strain evidence="2">ATCC 700696</strain>
    </source>
</reference>
<name>A0A223ASP6_9FIRM</name>
<evidence type="ECO:0000313" key="1">
    <source>
        <dbReference type="EMBL" id="ASS37935.1"/>
    </source>
</evidence>
<dbReference type="RefSeq" id="WP_094234169.1">
    <property type="nucleotide sequence ID" value="NZ_CP016199.1"/>
</dbReference>